<keyword evidence="7" id="KW-1185">Reference proteome</keyword>
<keyword evidence="2" id="KW-0238">DNA-binding</keyword>
<dbReference type="Pfam" id="PF01638">
    <property type="entry name" value="HxlR"/>
    <property type="match status" value="1"/>
</dbReference>
<name>A0A919KJQ2_9ACTN</name>
<evidence type="ECO:0000259" key="4">
    <source>
        <dbReference type="PROSITE" id="PS51118"/>
    </source>
</evidence>
<dbReference type="GO" id="GO:0003677">
    <property type="term" value="F:DNA binding"/>
    <property type="evidence" value="ECO:0007669"/>
    <property type="project" value="UniProtKB-KW"/>
</dbReference>
<dbReference type="SUPFAM" id="SSF52833">
    <property type="entry name" value="Thioredoxin-like"/>
    <property type="match status" value="1"/>
</dbReference>
<dbReference type="Proteomes" id="UP000617734">
    <property type="component" value="Unassembled WGS sequence"/>
</dbReference>
<dbReference type="GO" id="GO:0016209">
    <property type="term" value="F:antioxidant activity"/>
    <property type="evidence" value="ECO:0007669"/>
    <property type="project" value="InterPro"/>
</dbReference>
<evidence type="ECO:0000259" key="5">
    <source>
        <dbReference type="PROSITE" id="PS51352"/>
    </source>
</evidence>
<dbReference type="InterPro" id="IPR036390">
    <property type="entry name" value="WH_DNA-bd_sf"/>
</dbReference>
<dbReference type="SUPFAM" id="SSF46785">
    <property type="entry name" value="Winged helix' DNA-binding domain"/>
    <property type="match status" value="1"/>
</dbReference>
<dbReference type="RefSeq" id="WP_190208688.1">
    <property type="nucleotide sequence ID" value="NZ_BNBO01000001.1"/>
</dbReference>
<evidence type="ECO:0000313" key="7">
    <source>
        <dbReference type="Proteomes" id="UP000617734"/>
    </source>
</evidence>
<dbReference type="PANTHER" id="PTHR33204:SF18">
    <property type="entry name" value="TRANSCRIPTIONAL REGULATORY PROTEIN"/>
    <property type="match status" value="1"/>
</dbReference>
<keyword evidence="3" id="KW-0804">Transcription</keyword>
<keyword evidence="1" id="KW-0805">Transcription regulation</keyword>
<evidence type="ECO:0000313" key="6">
    <source>
        <dbReference type="EMBL" id="GHH58746.1"/>
    </source>
</evidence>
<dbReference type="GeneID" id="95350622"/>
<dbReference type="InterPro" id="IPR000866">
    <property type="entry name" value="AhpC/TSA"/>
</dbReference>
<dbReference type="Gene3D" id="1.10.10.10">
    <property type="entry name" value="Winged helix-like DNA-binding domain superfamily/Winged helix DNA-binding domain"/>
    <property type="match status" value="1"/>
</dbReference>
<protein>
    <recommendedName>
        <fullName evidence="8">HxlR family transcriptional regulator</fullName>
    </recommendedName>
</protein>
<dbReference type="InterPro" id="IPR036388">
    <property type="entry name" value="WH-like_DNA-bd_sf"/>
</dbReference>
<evidence type="ECO:0000256" key="3">
    <source>
        <dbReference type="ARBA" id="ARBA00023163"/>
    </source>
</evidence>
<feature type="domain" description="Thioredoxin" evidence="5">
    <location>
        <begin position="127"/>
        <end position="295"/>
    </location>
</feature>
<sequence length="310" mass="33187">MPRAVPERDADCAIAQSAAVIGDWWSILVVREVARGRLRFDDLQHELGISRKVLTERLVHLGESGVLERVPYQRGPVRYEYRLTEAGRGLLPVLVTMQDWADRWLLGDGTLSGSAAPDSAEAARMLALPGTRLPALTLPAHTGGELDPVDPAAAATVLFCYPATGRPAPLPEEWNDIPGAVGCTLENRLFREAYPDFRAAGVAVHGVSTQRPDEQRAFAAAEDLPFTLLSDLDVRLAAALRLPTFHVGQGLRLKRSVLVVDRERVVRHVVFPVTDIPAAVGQALAVARAVAGEAPAPLPAGPPPTSSPAG</sequence>
<dbReference type="PROSITE" id="PS51118">
    <property type="entry name" value="HTH_HXLR"/>
    <property type="match status" value="1"/>
</dbReference>
<dbReference type="InterPro" id="IPR002577">
    <property type="entry name" value="HTH_HxlR"/>
</dbReference>
<dbReference type="CDD" id="cd03017">
    <property type="entry name" value="PRX_BCP"/>
    <property type="match status" value="1"/>
</dbReference>
<dbReference type="InterPro" id="IPR013766">
    <property type="entry name" value="Thioredoxin_domain"/>
</dbReference>
<evidence type="ECO:0008006" key="8">
    <source>
        <dbReference type="Google" id="ProtNLM"/>
    </source>
</evidence>
<dbReference type="AlphaFoldDB" id="A0A919KJQ2"/>
<evidence type="ECO:0000256" key="1">
    <source>
        <dbReference type="ARBA" id="ARBA00023015"/>
    </source>
</evidence>
<proteinExistence type="predicted"/>
<accession>A0A919KJQ2</accession>
<dbReference type="Pfam" id="PF00578">
    <property type="entry name" value="AhpC-TSA"/>
    <property type="match status" value="1"/>
</dbReference>
<feature type="domain" description="HTH hxlR-type" evidence="4">
    <location>
        <begin position="12"/>
        <end position="109"/>
    </location>
</feature>
<dbReference type="InterPro" id="IPR036249">
    <property type="entry name" value="Thioredoxin-like_sf"/>
</dbReference>
<comment type="caution">
    <text evidence="6">The sequence shown here is derived from an EMBL/GenBank/DDBJ whole genome shotgun (WGS) entry which is preliminary data.</text>
</comment>
<reference evidence="6" key="2">
    <citation type="submission" date="2020-09" db="EMBL/GenBank/DDBJ databases">
        <authorList>
            <person name="Sun Q."/>
            <person name="Ohkuma M."/>
        </authorList>
    </citation>
    <scope>NUCLEOTIDE SEQUENCE</scope>
    <source>
        <strain evidence="6">JCM 4646</strain>
    </source>
</reference>
<organism evidence="6 7">
    <name type="scientific">Kitasatospora indigofera</name>
    <dbReference type="NCBI Taxonomy" id="67307"/>
    <lineage>
        <taxon>Bacteria</taxon>
        <taxon>Bacillati</taxon>
        <taxon>Actinomycetota</taxon>
        <taxon>Actinomycetes</taxon>
        <taxon>Kitasatosporales</taxon>
        <taxon>Streptomycetaceae</taxon>
        <taxon>Kitasatospora</taxon>
    </lineage>
</organism>
<reference evidence="6" key="1">
    <citation type="journal article" date="2014" name="Int. J. Syst. Evol. Microbiol.">
        <title>Complete genome sequence of Corynebacterium casei LMG S-19264T (=DSM 44701T), isolated from a smear-ripened cheese.</title>
        <authorList>
            <consortium name="US DOE Joint Genome Institute (JGI-PGF)"/>
            <person name="Walter F."/>
            <person name="Albersmeier A."/>
            <person name="Kalinowski J."/>
            <person name="Ruckert C."/>
        </authorList>
    </citation>
    <scope>NUCLEOTIDE SEQUENCE</scope>
    <source>
        <strain evidence="6">JCM 4646</strain>
    </source>
</reference>
<dbReference type="GO" id="GO:0016491">
    <property type="term" value="F:oxidoreductase activity"/>
    <property type="evidence" value="ECO:0007669"/>
    <property type="project" value="InterPro"/>
</dbReference>
<gene>
    <name evidence="6" type="ORF">GCM10018781_00640</name>
</gene>
<dbReference type="PROSITE" id="PS51352">
    <property type="entry name" value="THIOREDOXIN_2"/>
    <property type="match status" value="1"/>
</dbReference>
<evidence type="ECO:0000256" key="2">
    <source>
        <dbReference type="ARBA" id="ARBA00023125"/>
    </source>
</evidence>
<dbReference type="PANTHER" id="PTHR33204">
    <property type="entry name" value="TRANSCRIPTIONAL REGULATOR, MARR FAMILY"/>
    <property type="match status" value="1"/>
</dbReference>
<dbReference type="Gene3D" id="3.40.30.10">
    <property type="entry name" value="Glutaredoxin"/>
    <property type="match status" value="1"/>
</dbReference>
<dbReference type="EMBL" id="BNBO01000001">
    <property type="protein sequence ID" value="GHH58746.1"/>
    <property type="molecule type" value="Genomic_DNA"/>
</dbReference>